<evidence type="ECO:0000313" key="26">
    <source>
        <dbReference type="RefSeq" id="XP_029326643.1"/>
    </source>
</evidence>
<dbReference type="Pfam" id="PF08403">
    <property type="entry name" value="AA_permease_N"/>
    <property type="match status" value="1"/>
</dbReference>
<comment type="catalytic activity">
    <reaction evidence="17">
        <text>K(+)(out) + 2 chloride(out) + Na(+)(out) = K(+)(in) + 2 chloride(in) + Na(+)(in)</text>
        <dbReference type="Rhea" id="RHEA:72395"/>
        <dbReference type="ChEBI" id="CHEBI:17996"/>
        <dbReference type="ChEBI" id="CHEBI:29101"/>
        <dbReference type="ChEBI" id="CHEBI:29103"/>
    </reaction>
    <physiologicalReaction direction="left-to-right" evidence="17">
        <dbReference type="Rhea" id="RHEA:72396"/>
    </physiologicalReaction>
</comment>
<dbReference type="Gene3D" id="1.20.1740.10">
    <property type="entry name" value="Amino acid/polyamine transporter I"/>
    <property type="match status" value="1"/>
</dbReference>
<feature type="domain" description="Amino acid permease/ SLC12A" evidence="21">
    <location>
        <begin position="239"/>
        <end position="713"/>
    </location>
</feature>
<keyword evidence="10 20" id="KW-1133">Transmembrane helix</keyword>
<dbReference type="Pfam" id="PF03522">
    <property type="entry name" value="SLC12"/>
    <property type="match status" value="1"/>
</dbReference>
<evidence type="ECO:0000256" key="11">
    <source>
        <dbReference type="ARBA" id="ARBA00023053"/>
    </source>
</evidence>
<comment type="subcellular location">
    <subcellularLocation>
        <location evidence="1">Cell membrane</location>
        <topology evidence="1">Multi-pass membrane protein</topology>
    </subcellularLocation>
</comment>
<keyword evidence="18" id="KW-0175">Coiled coil</keyword>
<dbReference type="GO" id="GO:0008511">
    <property type="term" value="F:sodium:potassium:chloride symporter activity"/>
    <property type="evidence" value="ECO:0007669"/>
    <property type="project" value="TreeGrafter"/>
</dbReference>
<evidence type="ECO:0000256" key="15">
    <source>
        <dbReference type="ARBA" id="ARBA00023201"/>
    </source>
</evidence>
<keyword evidence="5" id="KW-0633">Potassium transport</keyword>
<dbReference type="GO" id="GO:0055075">
    <property type="term" value="P:potassium ion homeostasis"/>
    <property type="evidence" value="ECO:0007669"/>
    <property type="project" value="TreeGrafter"/>
</dbReference>
<dbReference type="InterPro" id="IPR002443">
    <property type="entry name" value="SLC12A1/SLC12A2"/>
</dbReference>
<keyword evidence="3" id="KW-0813">Transport</keyword>
<dbReference type="InterPro" id="IPR002445">
    <property type="entry name" value="Slc12a1"/>
</dbReference>
<feature type="transmembrane region" description="Helical" evidence="20">
    <location>
        <begin position="602"/>
        <end position="620"/>
    </location>
</feature>
<comment type="similarity">
    <text evidence="2">Belongs to the SLC12A transporter family.</text>
</comment>
<dbReference type="PRINTS" id="PR01207">
    <property type="entry name" value="NAKCLTRNSPRT"/>
</dbReference>
<evidence type="ECO:0000256" key="17">
    <source>
        <dbReference type="ARBA" id="ARBA00048452"/>
    </source>
</evidence>
<dbReference type="GO" id="GO:0055064">
    <property type="term" value="P:chloride ion homeostasis"/>
    <property type="evidence" value="ECO:0007669"/>
    <property type="project" value="TreeGrafter"/>
</dbReference>
<evidence type="ECO:0000256" key="5">
    <source>
        <dbReference type="ARBA" id="ARBA00022538"/>
    </source>
</evidence>
<keyword evidence="7 20" id="KW-0812">Transmembrane</keyword>
<feature type="domain" description="Amino acid permease N-terminal" evidence="23">
    <location>
        <begin position="86"/>
        <end position="153"/>
    </location>
</feature>
<feature type="transmembrane region" description="Helical" evidence="20">
    <location>
        <begin position="576"/>
        <end position="596"/>
    </location>
</feature>
<feature type="transmembrane region" description="Helical" evidence="20">
    <location>
        <begin position="179"/>
        <end position="199"/>
    </location>
</feature>
<organism evidence="24 26">
    <name type="scientific">Mus caroli</name>
    <name type="common">Ryukyu mouse</name>
    <name type="synonym">Ricefield mouse</name>
    <dbReference type="NCBI Taxonomy" id="10089"/>
    <lineage>
        <taxon>Eukaryota</taxon>
        <taxon>Metazoa</taxon>
        <taxon>Chordata</taxon>
        <taxon>Craniata</taxon>
        <taxon>Vertebrata</taxon>
        <taxon>Euteleostomi</taxon>
        <taxon>Mammalia</taxon>
        <taxon>Eutheria</taxon>
        <taxon>Euarchontoglires</taxon>
        <taxon>Glires</taxon>
        <taxon>Rodentia</taxon>
        <taxon>Myomorpha</taxon>
        <taxon>Muroidea</taxon>
        <taxon>Muridae</taxon>
        <taxon>Murinae</taxon>
        <taxon>Mus</taxon>
        <taxon>Mus</taxon>
    </lineage>
</organism>
<evidence type="ECO:0000256" key="8">
    <source>
        <dbReference type="ARBA" id="ARBA00022847"/>
    </source>
</evidence>
<feature type="transmembrane region" description="Helical" evidence="20">
    <location>
        <begin position="407"/>
        <end position="426"/>
    </location>
</feature>
<dbReference type="GO" id="GO:1990573">
    <property type="term" value="P:potassium ion import across plasma membrane"/>
    <property type="evidence" value="ECO:0007669"/>
    <property type="project" value="TreeGrafter"/>
</dbReference>
<dbReference type="NCBIfam" id="TIGR00930">
    <property type="entry name" value="2a30"/>
    <property type="match status" value="1"/>
</dbReference>
<evidence type="ECO:0000256" key="4">
    <source>
        <dbReference type="ARBA" id="ARBA00022475"/>
    </source>
</evidence>
<keyword evidence="15" id="KW-0739">Sodium transport</keyword>
<dbReference type="PANTHER" id="PTHR11827:SF93">
    <property type="entry name" value="SOLUTE CARRIER FAMILY 12 MEMBER 1"/>
    <property type="match status" value="1"/>
</dbReference>
<dbReference type="GO" id="GO:0006884">
    <property type="term" value="P:cell volume homeostasis"/>
    <property type="evidence" value="ECO:0007669"/>
    <property type="project" value="TreeGrafter"/>
</dbReference>
<evidence type="ECO:0000256" key="7">
    <source>
        <dbReference type="ARBA" id="ARBA00022692"/>
    </source>
</evidence>
<dbReference type="InterPro" id="IPR004842">
    <property type="entry name" value="SLC12A_fam"/>
</dbReference>
<evidence type="ECO:0000259" key="23">
    <source>
        <dbReference type="Pfam" id="PF08403"/>
    </source>
</evidence>
<feature type="coiled-coil region" evidence="18">
    <location>
        <begin position="852"/>
        <end position="879"/>
    </location>
</feature>
<dbReference type="CTD" id="6557"/>
<evidence type="ECO:0000259" key="21">
    <source>
        <dbReference type="Pfam" id="PF00324"/>
    </source>
</evidence>
<evidence type="ECO:0000313" key="24">
    <source>
        <dbReference type="Proteomes" id="UP000515126"/>
    </source>
</evidence>
<dbReference type="FunFam" id="1.20.1740.10:FF:000005">
    <property type="entry name" value="Solute carrier family 12 member 1"/>
    <property type="match status" value="1"/>
</dbReference>
<feature type="domain" description="SLC12A transporter C-terminal" evidence="22">
    <location>
        <begin position="722"/>
        <end position="1127"/>
    </location>
</feature>
<keyword evidence="6" id="KW-0597">Phosphoprotein</keyword>
<feature type="transmembrane region" description="Helical" evidence="20">
    <location>
        <begin position="287"/>
        <end position="308"/>
    </location>
</feature>
<keyword evidence="24" id="KW-1185">Reference proteome</keyword>
<protein>
    <submittedName>
        <fullName evidence="25 26">Solute carrier family 12 member 1 isoform X1</fullName>
    </submittedName>
</protein>
<evidence type="ECO:0000256" key="16">
    <source>
        <dbReference type="ARBA" id="ARBA00023214"/>
    </source>
</evidence>
<dbReference type="GeneID" id="110310437"/>
<evidence type="ECO:0000256" key="12">
    <source>
        <dbReference type="ARBA" id="ARBA00023065"/>
    </source>
</evidence>
<evidence type="ECO:0000256" key="14">
    <source>
        <dbReference type="ARBA" id="ARBA00023180"/>
    </source>
</evidence>
<dbReference type="InterPro" id="IPR004841">
    <property type="entry name" value="AA-permease/SLC12A_dom"/>
</dbReference>
<dbReference type="RefSeq" id="XP_029326643.1">
    <property type="nucleotide sequence ID" value="XM_029470783.1"/>
</dbReference>
<dbReference type="InterPro" id="IPR018491">
    <property type="entry name" value="SLC12_C"/>
</dbReference>
<keyword evidence="4" id="KW-1003">Cell membrane</keyword>
<feature type="transmembrane region" description="Helical" evidence="20">
    <location>
        <begin position="354"/>
        <end position="375"/>
    </location>
</feature>
<accession>A0A6P7Q887</accession>
<reference evidence="25 26" key="1">
    <citation type="submission" date="2025-04" db="UniProtKB">
        <authorList>
            <consortium name="RefSeq"/>
        </authorList>
    </citation>
    <scope>IDENTIFICATION</scope>
</reference>
<dbReference type="InterPro" id="IPR013612">
    <property type="entry name" value="AA_permease_N"/>
</dbReference>
<dbReference type="GO" id="GO:0055078">
    <property type="term" value="P:sodium ion homeostasis"/>
    <property type="evidence" value="ECO:0007669"/>
    <property type="project" value="TreeGrafter"/>
</dbReference>
<evidence type="ECO:0000313" key="25">
    <source>
        <dbReference type="RefSeq" id="XP_029326642.1"/>
    </source>
</evidence>
<feature type="transmembrane region" description="Helical" evidence="20">
    <location>
        <begin position="205"/>
        <end position="229"/>
    </location>
</feature>
<evidence type="ECO:0000256" key="2">
    <source>
        <dbReference type="ARBA" id="ARBA00010593"/>
    </source>
</evidence>
<evidence type="ECO:0000256" key="9">
    <source>
        <dbReference type="ARBA" id="ARBA00022958"/>
    </source>
</evidence>
<feature type="region of interest" description="Disordered" evidence="19">
    <location>
        <begin position="28"/>
        <end position="49"/>
    </location>
</feature>
<keyword evidence="11" id="KW-0915">Sodium</keyword>
<evidence type="ECO:0000256" key="1">
    <source>
        <dbReference type="ARBA" id="ARBA00004651"/>
    </source>
</evidence>
<sequence>MSVSIPSNSVPSSASRFQVHVINEGHGSAAAVSDSADPPHYEETSFGDEAQNRLRISFRPGNQECYDNFLQTGETAKTDTTFHAYDSHTNTYYLQTFGHNTMDAVPKIEYYRNTGSVSGPKVNRPSLLEIHEQLAKNVTVAPGSADRVANGDGMPGDEQAENKEEDMTGVVKFGWVKGVLVRCMLNIWGVMLFIRLSWIVGEAGIGLGVLIILLSTMVTSITGLSTSAIATNGFVRGGLGVIIIGLSVVVTTLTGISMSAICTNGVVRGGGAYYLISRSLGPEFGGSIGLIFAFANAVAVAMYVVGFAETVVDLLKESDSMMVDPTNDIRIIGSITVVILLGISVAGMEWEAKAQVILLVILLIAIANFFIGTVIPSNNEKKSRGFFNYQASIFAENFGPSFTKGEGFFSVFAIFFPAATGILAGANISGDLEDPQDAIPRGTMLAIFITTVAYIGVAICVAACVVRDATGSMNDTIVSGMNCNGSAACGLGYDFSRCQHEPCQYGLMNNFQVMSMVSGFGPLITAGIFSATLSSALASLVSAPKVFQALCKDNIFKGLQFFAKGYGKNNEPLRGYFLTFVIAMAFILIAELNVIAPIISNFFLASYALINFSCFHASYAKSPGWRPAYGIYNMWVSLFGAILCCAVMFVINWWAAVITYVIELFLYIYVTYKKPDVNWGSSTQALSYVSALDNALELTTVEDHVKNFRPQCIVLTGGPMTRPALLDITHAFTKNSGLCICCEVFVGPRKLCVKEMNSSMAKKQAWLIKNKIKAFYAAVAADCFRDGVRSLLQASGLGRMKPNTLVIGYKKNWRKAPLSELENYVGIIHDAFDFEIGVVIVRISQGFDISPVLQVQDELERLEQERLALEAAIKDNECEEGKGGIRGLFKKAGKLNITKPAPKKDGNISSIQSMHVGEFNQKLVEASAQFKKKQGKGTIDVWWLFDDGGLTLLIPYILTLRKKWKDCKLRIYVGGKINRIEEEKISMASLLSKFRIKFADIHIIGDINIKPNKESWKVFEEMIEPYRLHESHKDLTTAEKLKRESPWKITDAELEAVKEKSYRQVRLNELLQEHSRAANLIVLSLPVARKGSISDLLYMAWLELLTKNLPPVLLVRGNHKNVLTFYS</sequence>
<evidence type="ECO:0000256" key="19">
    <source>
        <dbReference type="SAM" id="MobiDB-lite"/>
    </source>
</evidence>
<feature type="transmembrane region" description="Helical" evidence="20">
    <location>
        <begin position="632"/>
        <end position="655"/>
    </location>
</feature>
<evidence type="ECO:0000256" key="18">
    <source>
        <dbReference type="SAM" id="Coils"/>
    </source>
</evidence>
<feature type="transmembrane region" description="Helical" evidence="20">
    <location>
        <begin position="446"/>
        <end position="466"/>
    </location>
</feature>
<evidence type="ECO:0000259" key="22">
    <source>
        <dbReference type="Pfam" id="PF03522"/>
    </source>
</evidence>
<keyword evidence="12" id="KW-0406">Ion transport</keyword>
<evidence type="ECO:0000256" key="13">
    <source>
        <dbReference type="ARBA" id="ARBA00023136"/>
    </source>
</evidence>
<gene>
    <name evidence="25 26" type="primary">Slc12a1</name>
</gene>
<evidence type="ECO:0000256" key="10">
    <source>
        <dbReference type="ARBA" id="ARBA00022989"/>
    </source>
</evidence>
<dbReference type="GO" id="GO:0016324">
    <property type="term" value="C:apical plasma membrane"/>
    <property type="evidence" value="ECO:0007669"/>
    <property type="project" value="TreeGrafter"/>
</dbReference>
<dbReference type="Pfam" id="PF00324">
    <property type="entry name" value="AA_permease"/>
    <property type="match status" value="1"/>
</dbReference>
<keyword evidence="14" id="KW-0325">Glycoprotein</keyword>
<feature type="transmembrane region" description="Helical" evidence="20">
    <location>
        <begin position="329"/>
        <end position="348"/>
    </location>
</feature>
<dbReference type="PANTHER" id="PTHR11827">
    <property type="entry name" value="SOLUTE CARRIER FAMILY 12, CATION COTRANSPORTERS"/>
    <property type="match status" value="1"/>
</dbReference>
<keyword evidence="8" id="KW-0769">Symport</keyword>
<keyword evidence="16" id="KW-0868">Chloride</keyword>
<evidence type="ECO:0000256" key="3">
    <source>
        <dbReference type="ARBA" id="ARBA00022448"/>
    </source>
</evidence>
<feature type="transmembrane region" description="Helical" evidence="20">
    <location>
        <begin position="241"/>
        <end position="267"/>
    </location>
</feature>
<name>A0A6P7Q887_MUSCR</name>
<keyword evidence="9" id="KW-0630">Potassium</keyword>
<dbReference type="AlphaFoldDB" id="A0A6P7Q887"/>
<keyword evidence="13 20" id="KW-0472">Membrane</keyword>
<dbReference type="Proteomes" id="UP000515126">
    <property type="component" value="Chromosome 2"/>
</dbReference>
<evidence type="ECO:0000256" key="6">
    <source>
        <dbReference type="ARBA" id="ARBA00022553"/>
    </source>
</evidence>
<dbReference type="RefSeq" id="XP_029326642.1">
    <property type="nucleotide sequence ID" value="XM_029470782.1"/>
</dbReference>
<dbReference type="PRINTS" id="PR01209">
    <property type="entry name" value="NAKCLTRSPRT2"/>
</dbReference>
<proteinExistence type="inferred from homology"/>
<evidence type="ECO:0000256" key="20">
    <source>
        <dbReference type="SAM" id="Phobius"/>
    </source>
</evidence>